<evidence type="ECO:0000256" key="6">
    <source>
        <dbReference type="PIRSR" id="PIRSR004846-1"/>
    </source>
</evidence>
<keyword evidence="3 6" id="KW-0479">Metal-binding</keyword>
<comment type="caution">
    <text evidence="8">The sequence shown here is derived from an EMBL/GenBank/DDBJ whole genome shotgun (WGS) entry which is preliminary data.</text>
</comment>
<evidence type="ECO:0000256" key="4">
    <source>
        <dbReference type="ARBA" id="ARBA00022729"/>
    </source>
</evidence>
<feature type="binding site" evidence="6">
    <location>
        <position position="61"/>
    </location>
    <ligand>
        <name>molybdate</name>
        <dbReference type="ChEBI" id="CHEBI:36264"/>
    </ligand>
</feature>
<evidence type="ECO:0000256" key="7">
    <source>
        <dbReference type="SAM" id="SignalP"/>
    </source>
</evidence>
<dbReference type="Proteomes" id="UP000280099">
    <property type="component" value="Unassembled WGS sequence"/>
</dbReference>
<evidence type="ECO:0000256" key="1">
    <source>
        <dbReference type="ARBA" id="ARBA00009175"/>
    </source>
</evidence>
<accession>A0A420XJB3</accession>
<evidence type="ECO:0000256" key="3">
    <source>
        <dbReference type="ARBA" id="ARBA00022723"/>
    </source>
</evidence>
<dbReference type="AlphaFoldDB" id="A0A420XJB3"/>
<proteinExistence type="inferred from homology"/>
<feature type="binding site" evidence="6">
    <location>
        <position position="190"/>
    </location>
    <ligand>
        <name>molybdate</name>
        <dbReference type="ChEBI" id="CHEBI:36264"/>
    </ligand>
</feature>
<comment type="subunit">
    <text evidence="5">The complex is composed of two ATP-binding proteins (ModC), two transmembrane proteins (ModB) and a solute-binding protein (ModA).</text>
</comment>
<comment type="similarity">
    <text evidence="1">Belongs to the bacterial solute-binding protein ModA family.</text>
</comment>
<feature type="signal peptide" evidence="7">
    <location>
        <begin position="1"/>
        <end position="23"/>
    </location>
</feature>
<dbReference type="NCBIfam" id="TIGR01256">
    <property type="entry name" value="modA"/>
    <property type="match status" value="1"/>
</dbReference>
<evidence type="ECO:0000256" key="5">
    <source>
        <dbReference type="ARBA" id="ARBA00062515"/>
    </source>
</evidence>
<feature type="binding site" evidence="6">
    <location>
        <position position="172"/>
    </location>
    <ligand>
        <name>molybdate</name>
        <dbReference type="ChEBI" id="CHEBI:36264"/>
    </ligand>
</feature>
<evidence type="ECO:0000313" key="9">
    <source>
        <dbReference type="Proteomes" id="UP000280099"/>
    </source>
</evidence>
<evidence type="ECO:0000313" key="8">
    <source>
        <dbReference type="EMBL" id="RKR77333.1"/>
    </source>
</evidence>
<feature type="binding site" evidence="6">
    <location>
        <position position="33"/>
    </location>
    <ligand>
        <name>molybdate</name>
        <dbReference type="ChEBI" id="CHEBI:36264"/>
    </ligand>
</feature>
<feature type="chain" id="PRO_5019024171" evidence="7">
    <location>
        <begin position="24"/>
        <end position="253"/>
    </location>
</feature>
<dbReference type="PANTHER" id="PTHR30632">
    <property type="entry name" value="MOLYBDATE-BINDING PERIPLASMIC PROTEIN"/>
    <property type="match status" value="1"/>
</dbReference>
<dbReference type="GO" id="GO:0015689">
    <property type="term" value="P:molybdate ion transport"/>
    <property type="evidence" value="ECO:0007669"/>
    <property type="project" value="InterPro"/>
</dbReference>
<dbReference type="SUPFAM" id="SSF53850">
    <property type="entry name" value="Periplasmic binding protein-like II"/>
    <property type="match status" value="1"/>
</dbReference>
<keyword evidence="2 6" id="KW-0500">Molybdenum</keyword>
<dbReference type="RefSeq" id="WP_121121956.1">
    <property type="nucleotide sequence ID" value="NZ_CP016604.1"/>
</dbReference>
<dbReference type="InterPro" id="IPR050682">
    <property type="entry name" value="ModA/WtpA"/>
</dbReference>
<dbReference type="GO" id="GO:1901359">
    <property type="term" value="F:tungstate binding"/>
    <property type="evidence" value="ECO:0007669"/>
    <property type="project" value="UniProtKB-ARBA"/>
</dbReference>
<evidence type="ECO:0000256" key="2">
    <source>
        <dbReference type="ARBA" id="ARBA00022505"/>
    </source>
</evidence>
<dbReference type="PIRSF" id="PIRSF004846">
    <property type="entry name" value="ModA"/>
    <property type="match status" value="1"/>
</dbReference>
<dbReference type="GO" id="GO:0046872">
    <property type="term" value="F:metal ion binding"/>
    <property type="evidence" value="ECO:0007669"/>
    <property type="project" value="UniProtKB-KW"/>
</dbReference>
<keyword evidence="4 7" id="KW-0732">Signal</keyword>
<dbReference type="InterPro" id="IPR005950">
    <property type="entry name" value="ModA"/>
</dbReference>
<protein>
    <submittedName>
        <fullName evidence="8">Molybdate transport system substrate-binding protein</fullName>
    </submittedName>
</protein>
<dbReference type="EMBL" id="RBJC01000004">
    <property type="protein sequence ID" value="RKR77333.1"/>
    <property type="molecule type" value="Genomic_DNA"/>
</dbReference>
<dbReference type="Pfam" id="PF13531">
    <property type="entry name" value="SBP_bac_11"/>
    <property type="match status" value="1"/>
</dbReference>
<reference evidence="8 9" key="1">
    <citation type="submission" date="2018-10" db="EMBL/GenBank/DDBJ databases">
        <title>Genomic Encyclopedia of Type Strains, Phase IV (KMG-IV): sequencing the most valuable type-strain genomes for metagenomic binning, comparative biology and taxonomic classification.</title>
        <authorList>
            <person name="Goeker M."/>
        </authorList>
    </citation>
    <scope>NUCLEOTIDE SEQUENCE [LARGE SCALE GENOMIC DNA]</scope>
    <source>
        <strain evidence="8 9">DSM 23800</strain>
    </source>
</reference>
<name>A0A420XJB3_9PAST</name>
<dbReference type="GO" id="GO:0030288">
    <property type="term" value="C:outer membrane-bounded periplasmic space"/>
    <property type="evidence" value="ECO:0007669"/>
    <property type="project" value="TreeGrafter"/>
</dbReference>
<keyword evidence="9" id="KW-1185">Reference proteome</keyword>
<dbReference type="OrthoDB" id="9785015at2"/>
<organism evidence="8 9">
    <name type="scientific">Otariodibacter oris</name>
    <dbReference type="NCBI Taxonomy" id="1032623"/>
    <lineage>
        <taxon>Bacteria</taxon>
        <taxon>Pseudomonadati</taxon>
        <taxon>Pseudomonadota</taxon>
        <taxon>Gammaproteobacteria</taxon>
        <taxon>Pasteurellales</taxon>
        <taxon>Pasteurellaceae</taxon>
        <taxon>Otariodibacter</taxon>
    </lineage>
</organism>
<sequence length="253" mass="27840">MGKKLTNLLLFTGLFSLASQSFAENITVFAAASMTDVLQQIGDEYKKQHPSDDLTFSFAGSSTLAKQIEQDAPADIFISADEKWMDYLAEKLPEKVQNRTVLVQNELVLIAPKSSQLALMDIKQVPFKELTENSYLAVGDDNVPVGRYAKTALTNLNLWQTVEPRLSKAKDVRAVLTYIARGELPLGIVYSTDAKISDDVKVVSVFPQESYGKVVYPAATLTDKAEAKSFLDFLSGKEAKALFESAGFKPVKK</sequence>
<dbReference type="Gene3D" id="3.40.190.10">
    <property type="entry name" value="Periplasmic binding protein-like II"/>
    <property type="match status" value="2"/>
</dbReference>
<dbReference type="FunFam" id="3.40.190.10:FF:000035">
    <property type="entry name" value="Molybdate ABC transporter substrate-binding protein"/>
    <property type="match status" value="1"/>
</dbReference>
<dbReference type="PANTHER" id="PTHR30632:SF17">
    <property type="entry name" value="MOLYBDATE-BINDING PROTEIN MODA"/>
    <property type="match status" value="1"/>
</dbReference>
<gene>
    <name evidence="8" type="ORF">DES31_0662</name>
</gene>
<dbReference type="GO" id="GO:0030973">
    <property type="term" value="F:molybdate ion binding"/>
    <property type="evidence" value="ECO:0007669"/>
    <property type="project" value="TreeGrafter"/>
</dbReference>